<dbReference type="FunFam" id="1.10.510.10:FF:000112">
    <property type="entry name" value="Putative dual specificity tyrosine-phosphorylation-regulated kinase 2"/>
    <property type="match status" value="1"/>
</dbReference>
<evidence type="ECO:0000313" key="14">
    <source>
        <dbReference type="EMBL" id="CEP12158.1"/>
    </source>
</evidence>
<sequence length="1214" mass="134835">MQQHGLYNKSTTEKEGADNNRGGAGGVSGGKYARSTASSRSRALESSEGGMSQSGIYEAFAEADRYDTKKTMNTKKYMDTRRKSTTQVETSRKASLAANASPRLNTINTKKSNESINTTKKPSSLIQGRRQTLSGALSSAKPNVNSNGNVSGISRLADTLRDSLATERKIAQQELTEKRATAAATAATTATRVQQQQQQKQILNSEQNVVDMITSAKRRSSMTKEKLRSLDQPATRRRTLSSGAKTLTPLTPPQRPKQSPPGTANDQPSVSAASYMKPTLADQQRRHSLAEQQRRHSLAEQQRRKSVANSPLASTSAARNTSSPRRRKNNAIQKGAESPSLTTSEDDPESSSPTHLNSPASALKRRSILAAATAKARQLHQKQQQQCPDLVVATEEAVTTTAASSGDEKPSMINKASRTRKKSVGPETDTLYNRRMSRTESLKEGLPTSPSMMAARMSRRKSVIKQESPINPAPPSSKRWSKENGNTTGDEQNHQTQRKTTVRKRGITLPGSLAKPPSVPSKQLPPMKVEPIKLNMPKPNSKRTPKSPSVKATVSTNRLTTKKRMSMSSANTTPVPASSSSSSSAEAAVVTPPKKSISTRKAKGQSHLGITTSRRASLKAPSSATVVTPPLKSSPASASPRVRPASTRRPSLLDATNKSSLRSASIQQQQQQQQDEPDLPRKSSASRHSPNGSRKNSLADESSIDKDKGRHRAISLREKLEAMVAQHAIHEDDSKASRRSPSAYVSGEYRSRKSQSYDIEEKYIHLLTAEERARPQRIKDTLLMWDKEMVEAFSPGVPKSPSIAIKFYGHHLSPFEQNEIHGYPEVYFVGQHAKKYQAMPDNSALNYGYDDERGDYKSVINDHLAYRYEILEELGRGSFGQVVKCYDHKTASTVAVKLIRNKRRFYAQAKTEVKILSDLVRWDPEDRHHNVRMTDSFNFRNHLCIACECLSMNLYEFIKINNFQGFHITLIKRFTIQLLRSLSLLSRHGVIHCDLKPENILLKHPTKSTIKVIDFGSSCLENQRVYTYIQSRFYRSPEIILGLDYTMAIDMWSLGCIIAELYTGVPIFPGENEQEQLACIMEVLGVPDQELIQMSERRNLFFDRRGEPRVVCNSRGKKRRAGTKSLNQALRCNDALFLDFIQQCLQWDPAKRLNPEKAFQHEWIAQSTRPNTVVRGSPDEPSQNGTANVAAISPRPNTLMQKQSTDTTTSNEYA</sequence>
<feature type="compositionally biased region" description="Basic and acidic residues" evidence="12">
    <location>
        <begin position="283"/>
        <end position="303"/>
    </location>
</feature>
<dbReference type="InterPro" id="IPR017441">
    <property type="entry name" value="Protein_kinase_ATP_BS"/>
</dbReference>
<dbReference type="InterPro" id="IPR008271">
    <property type="entry name" value="Ser/Thr_kinase_AS"/>
</dbReference>
<feature type="region of interest" description="Disordered" evidence="12">
    <location>
        <begin position="728"/>
        <end position="747"/>
    </location>
</feature>
<comment type="catalytic activity">
    <reaction evidence="8">
        <text>L-seryl-[protein] + ATP = O-phospho-L-seryl-[protein] + ADP + H(+)</text>
        <dbReference type="Rhea" id="RHEA:17989"/>
        <dbReference type="Rhea" id="RHEA-COMP:9863"/>
        <dbReference type="Rhea" id="RHEA-COMP:11604"/>
        <dbReference type="ChEBI" id="CHEBI:15378"/>
        <dbReference type="ChEBI" id="CHEBI:29999"/>
        <dbReference type="ChEBI" id="CHEBI:30616"/>
        <dbReference type="ChEBI" id="CHEBI:83421"/>
        <dbReference type="ChEBI" id="CHEBI:456216"/>
        <dbReference type="EC" id="2.7.12.1"/>
    </reaction>
</comment>
<gene>
    <name evidence="14" type="primary">PARPA_06091.1 scaffold 21287</name>
</gene>
<feature type="compositionally biased region" description="Polar residues" evidence="12">
    <location>
        <begin position="483"/>
        <end position="495"/>
    </location>
</feature>
<dbReference type="STRING" id="35722.A0A0B7N9Q9"/>
<keyword evidence="3" id="KW-0723">Serine/threonine-protein kinase</keyword>
<feature type="compositionally biased region" description="Low complexity" evidence="12">
    <location>
        <begin position="33"/>
        <end position="47"/>
    </location>
</feature>
<evidence type="ECO:0000256" key="5">
    <source>
        <dbReference type="ARBA" id="ARBA00022741"/>
    </source>
</evidence>
<evidence type="ECO:0000256" key="7">
    <source>
        <dbReference type="ARBA" id="ARBA00022840"/>
    </source>
</evidence>
<comment type="similarity">
    <text evidence="1">Belongs to the protein kinase superfamily. CMGC Ser/Thr protein kinase family. MNB/DYRK subfamily.</text>
</comment>
<feature type="region of interest" description="Disordered" evidence="12">
    <location>
        <begin position="1169"/>
        <end position="1214"/>
    </location>
</feature>
<dbReference type="Pfam" id="PF00069">
    <property type="entry name" value="Pkinase"/>
    <property type="match status" value="1"/>
</dbReference>
<dbReference type="EC" id="2.7.12.1" evidence="2"/>
<keyword evidence="6" id="KW-0418">Kinase</keyword>
<evidence type="ECO:0000256" key="10">
    <source>
        <dbReference type="ARBA" id="ARBA00051680"/>
    </source>
</evidence>
<dbReference type="InterPro" id="IPR000719">
    <property type="entry name" value="Prot_kinase_dom"/>
</dbReference>
<dbReference type="PANTHER" id="PTHR24058:SF22">
    <property type="entry name" value="DUAL SPECIFICITY TYROSINE-PHOSPHORYLATION-REGULATED KINASE 4"/>
    <property type="match status" value="1"/>
</dbReference>
<evidence type="ECO:0000256" key="12">
    <source>
        <dbReference type="SAM" id="MobiDB-lite"/>
    </source>
</evidence>
<evidence type="ECO:0000256" key="2">
    <source>
        <dbReference type="ARBA" id="ARBA00013203"/>
    </source>
</evidence>
<dbReference type="GO" id="GO:0005524">
    <property type="term" value="F:ATP binding"/>
    <property type="evidence" value="ECO:0007669"/>
    <property type="project" value="UniProtKB-UniRule"/>
</dbReference>
<organism evidence="14 15">
    <name type="scientific">Parasitella parasitica</name>
    <dbReference type="NCBI Taxonomy" id="35722"/>
    <lineage>
        <taxon>Eukaryota</taxon>
        <taxon>Fungi</taxon>
        <taxon>Fungi incertae sedis</taxon>
        <taxon>Mucoromycota</taxon>
        <taxon>Mucoromycotina</taxon>
        <taxon>Mucoromycetes</taxon>
        <taxon>Mucorales</taxon>
        <taxon>Mucorineae</taxon>
        <taxon>Mucoraceae</taxon>
        <taxon>Parasitella</taxon>
    </lineage>
</organism>
<evidence type="ECO:0000259" key="13">
    <source>
        <dbReference type="PROSITE" id="PS50011"/>
    </source>
</evidence>
<evidence type="ECO:0000256" key="4">
    <source>
        <dbReference type="ARBA" id="ARBA00022679"/>
    </source>
</evidence>
<dbReference type="PROSITE" id="PS00108">
    <property type="entry name" value="PROTEIN_KINASE_ST"/>
    <property type="match status" value="1"/>
</dbReference>
<dbReference type="OrthoDB" id="9332038at2759"/>
<dbReference type="Gene3D" id="3.30.200.20">
    <property type="entry name" value="Phosphorylase Kinase, domain 1"/>
    <property type="match status" value="1"/>
</dbReference>
<dbReference type="GO" id="GO:0005737">
    <property type="term" value="C:cytoplasm"/>
    <property type="evidence" value="ECO:0007669"/>
    <property type="project" value="TreeGrafter"/>
</dbReference>
<feature type="compositionally biased region" description="Polar residues" evidence="12">
    <location>
        <begin position="608"/>
        <end position="626"/>
    </location>
</feature>
<evidence type="ECO:0000256" key="11">
    <source>
        <dbReference type="PROSITE-ProRule" id="PRU10141"/>
    </source>
</evidence>
<feature type="compositionally biased region" description="Polar residues" evidence="12">
    <location>
        <begin position="307"/>
        <end position="323"/>
    </location>
</feature>
<dbReference type="AlphaFoldDB" id="A0A0B7N9Q9"/>
<protein>
    <recommendedName>
        <fullName evidence="2">dual-specificity kinase</fullName>
        <ecNumber evidence="2">2.7.12.1</ecNumber>
    </recommendedName>
</protein>
<feature type="compositionally biased region" description="Polar residues" evidence="12">
    <location>
        <begin position="102"/>
        <end position="124"/>
    </location>
</feature>
<feature type="region of interest" description="Disordered" evidence="12">
    <location>
        <begin position="215"/>
        <end position="361"/>
    </location>
</feature>
<dbReference type="PROSITE" id="PS00107">
    <property type="entry name" value="PROTEIN_KINASE_ATP"/>
    <property type="match status" value="1"/>
</dbReference>
<dbReference type="PROSITE" id="PS50011">
    <property type="entry name" value="PROTEIN_KINASE_DOM"/>
    <property type="match status" value="1"/>
</dbReference>
<dbReference type="GO" id="GO:0005856">
    <property type="term" value="C:cytoskeleton"/>
    <property type="evidence" value="ECO:0007669"/>
    <property type="project" value="TreeGrafter"/>
</dbReference>
<evidence type="ECO:0000256" key="6">
    <source>
        <dbReference type="ARBA" id="ARBA00022777"/>
    </source>
</evidence>
<feature type="compositionally biased region" description="Polar residues" evidence="12">
    <location>
        <begin position="546"/>
        <end position="559"/>
    </location>
</feature>
<feature type="compositionally biased region" description="Polar residues" evidence="12">
    <location>
        <begin position="686"/>
        <end position="700"/>
    </location>
</feature>
<feature type="region of interest" description="Disordered" evidence="12">
    <location>
        <begin position="399"/>
        <end position="710"/>
    </location>
</feature>
<dbReference type="GO" id="GO:0004712">
    <property type="term" value="F:protein serine/threonine/tyrosine kinase activity"/>
    <property type="evidence" value="ECO:0007669"/>
    <property type="project" value="UniProtKB-EC"/>
</dbReference>
<dbReference type="InterPro" id="IPR011009">
    <property type="entry name" value="Kinase-like_dom_sf"/>
</dbReference>
<feature type="compositionally biased region" description="Pro residues" evidence="12">
    <location>
        <begin position="250"/>
        <end position="259"/>
    </location>
</feature>
<dbReference type="Gene3D" id="1.10.510.10">
    <property type="entry name" value="Transferase(Phosphotransferase) domain 1"/>
    <property type="match status" value="1"/>
</dbReference>
<keyword evidence="7 11" id="KW-0067">ATP-binding</keyword>
<dbReference type="InterPro" id="IPR050494">
    <property type="entry name" value="Ser_Thr_dual-spec_kinase"/>
</dbReference>
<reference evidence="14 15" key="1">
    <citation type="submission" date="2014-09" db="EMBL/GenBank/DDBJ databases">
        <authorList>
            <person name="Ellenberger Sabrina"/>
        </authorList>
    </citation>
    <scope>NUCLEOTIDE SEQUENCE [LARGE SCALE GENOMIC DNA]</scope>
    <source>
        <strain evidence="14 15">CBS 412.66</strain>
    </source>
</reference>
<feature type="domain" description="Protein kinase" evidence="13">
    <location>
        <begin position="868"/>
        <end position="1164"/>
    </location>
</feature>
<feature type="compositionally biased region" description="Basic residues" evidence="12">
    <location>
        <begin position="496"/>
        <end position="506"/>
    </location>
</feature>
<keyword evidence="15" id="KW-1185">Reference proteome</keyword>
<keyword evidence="4" id="KW-0808">Transferase</keyword>
<feature type="compositionally biased region" description="Basic and acidic residues" evidence="12">
    <location>
        <begin position="72"/>
        <end position="82"/>
    </location>
</feature>
<feature type="binding site" evidence="11">
    <location>
        <position position="897"/>
    </location>
    <ligand>
        <name>ATP</name>
        <dbReference type="ChEBI" id="CHEBI:30616"/>
    </ligand>
</feature>
<feature type="region of interest" description="Disordered" evidence="12">
    <location>
        <begin position="1"/>
        <end position="55"/>
    </location>
</feature>
<dbReference type="InterPro" id="IPR042521">
    <property type="entry name" value="DYRK"/>
</dbReference>
<dbReference type="Gene3D" id="3.30.10.30">
    <property type="entry name" value="DYRK"/>
    <property type="match status" value="1"/>
</dbReference>
<evidence type="ECO:0000256" key="8">
    <source>
        <dbReference type="ARBA" id="ARBA00049003"/>
    </source>
</evidence>
<evidence type="ECO:0000256" key="9">
    <source>
        <dbReference type="ARBA" id="ARBA00049308"/>
    </source>
</evidence>
<feature type="compositionally biased region" description="Low complexity" evidence="12">
    <location>
        <begin position="629"/>
        <end position="650"/>
    </location>
</feature>
<evidence type="ECO:0000256" key="1">
    <source>
        <dbReference type="ARBA" id="ARBA00008867"/>
    </source>
</evidence>
<comment type="catalytic activity">
    <reaction evidence="10">
        <text>L-tyrosyl-[protein] + ATP = O-phospho-L-tyrosyl-[protein] + ADP + H(+)</text>
        <dbReference type="Rhea" id="RHEA:10596"/>
        <dbReference type="Rhea" id="RHEA-COMP:10136"/>
        <dbReference type="Rhea" id="RHEA-COMP:20101"/>
        <dbReference type="ChEBI" id="CHEBI:15378"/>
        <dbReference type="ChEBI" id="CHEBI:30616"/>
        <dbReference type="ChEBI" id="CHEBI:46858"/>
        <dbReference type="ChEBI" id="CHEBI:61978"/>
        <dbReference type="ChEBI" id="CHEBI:456216"/>
        <dbReference type="EC" id="2.7.12.1"/>
    </reaction>
</comment>
<dbReference type="PANTHER" id="PTHR24058">
    <property type="entry name" value="DUAL SPECIFICITY PROTEIN KINASE"/>
    <property type="match status" value="1"/>
</dbReference>
<feature type="compositionally biased region" description="Polar residues" evidence="12">
    <location>
        <begin position="1195"/>
        <end position="1214"/>
    </location>
</feature>
<dbReference type="SMART" id="SM00220">
    <property type="entry name" value="S_TKc"/>
    <property type="match status" value="1"/>
</dbReference>
<name>A0A0B7N9Q9_9FUNG</name>
<dbReference type="CDD" id="cd14210">
    <property type="entry name" value="PKc_DYRK"/>
    <property type="match status" value="1"/>
</dbReference>
<dbReference type="EMBL" id="LN727569">
    <property type="protein sequence ID" value="CEP12158.1"/>
    <property type="molecule type" value="Genomic_DNA"/>
</dbReference>
<feature type="compositionally biased region" description="Polar residues" evidence="12">
    <location>
        <begin position="1"/>
        <end position="10"/>
    </location>
</feature>
<evidence type="ECO:0000313" key="15">
    <source>
        <dbReference type="Proteomes" id="UP000054107"/>
    </source>
</evidence>
<comment type="catalytic activity">
    <reaction evidence="9">
        <text>L-threonyl-[protein] + ATP = O-phospho-L-threonyl-[protein] + ADP + H(+)</text>
        <dbReference type="Rhea" id="RHEA:46608"/>
        <dbReference type="Rhea" id="RHEA-COMP:11060"/>
        <dbReference type="Rhea" id="RHEA-COMP:11605"/>
        <dbReference type="ChEBI" id="CHEBI:15378"/>
        <dbReference type="ChEBI" id="CHEBI:30013"/>
        <dbReference type="ChEBI" id="CHEBI:30616"/>
        <dbReference type="ChEBI" id="CHEBI:61977"/>
        <dbReference type="ChEBI" id="CHEBI:456216"/>
        <dbReference type="EC" id="2.7.12.1"/>
    </reaction>
</comment>
<feature type="compositionally biased region" description="Polar residues" evidence="12">
    <location>
        <begin position="240"/>
        <end position="249"/>
    </location>
</feature>
<feature type="compositionally biased region" description="Polar residues" evidence="12">
    <location>
        <begin position="350"/>
        <end position="360"/>
    </location>
</feature>
<feature type="region of interest" description="Disordered" evidence="12">
    <location>
        <begin position="72"/>
        <end position="124"/>
    </location>
</feature>
<dbReference type="GO" id="GO:0004674">
    <property type="term" value="F:protein serine/threonine kinase activity"/>
    <property type="evidence" value="ECO:0007669"/>
    <property type="project" value="UniProtKB-KW"/>
</dbReference>
<feature type="compositionally biased region" description="Polar residues" evidence="12">
    <location>
        <begin position="260"/>
        <end position="272"/>
    </location>
</feature>
<accession>A0A0B7N9Q9</accession>
<proteinExistence type="inferred from homology"/>
<feature type="compositionally biased region" description="Polar residues" evidence="12">
    <location>
        <begin position="654"/>
        <end position="666"/>
    </location>
</feature>
<feature type="compositionally biased region" description="Low complexity" evidence="12">
    <location>
        <begin position="568"/>
        <end position="593"/>
    </location>
</feature>
<keyword evidence="5 11" id="KW-0547">Nucleotide-binding</keyword>
<evidence type="ECO:0000256" key="3">
    <source>
        <dbReference type="ARBA" id="ARBA00022527"/>
    </source>
</evidence>
<dbReference type="Proteomes" id="UP000054107">
    <property type="component" value="Unassembled WGS sequence"/>
</dbReference>
<dbReference type="SUPFAM" id="SSF56112">
    <property type="entry name" value="Protein kinase-like (PK-like)"/>
    <property type="match status" value="1"/>
</dbReference>